<evidence type="ECO:0000313" key="2">
    <source>
        <dbReference type="Proteomes" id="UP000526196"/>
    </source>
</evidence>
<sequence length="166" mass="18481">MASKKGIAVTIAILVGVAVFAYSLPFLIAFDTEMKITVSDFGKHLDITKERVAMEYSSIDESFEKLMKKKMSPNEYIGIAKISSSQINSLIIELTDSGATQEWVESYVNYIGALKKLNEKITETIVVANLMNDDDNSNSINEIIAKIHQLETESLDLIKKSDNTRP</sequence>
<reference evidence="1 2" key="1">
    <citation type="journal article" date="2019" name="Environ. Microbiol.">
        <title>Genomics insights into ecotype formation of ammonia-oxidizing archaea in the deep ocean.</title>
        <authorList>
            <person name="Wang Y."/>
            <person name="Huang J.M."/>
            <person name="Cui G.J."/>
            <person name="Nunoura T."/>
            <person name="Takaki Y."/>
            <person name="Li W.L."/>
            <person name="Li J."/>
            <person name="Gao Z.M."/>
            <person name="Takai K."/>
            <person name="Zhang A.Q."/>
            <person name="Stepanauskas R."/>
        </authorList>
    </citation>
    <scope>NUCLEOTIDE SEQUENCE [LARGE SCALE GENOMIC DNA]</scope>
    <source>
        <strain evidence="1 2">F20</strain>
    </source>
</reference>
<organism evidence="1 2">
    <name type="scientific">Marine Group I thaumarchaeote</name>
    <dbReference type="NCBI Taxonomy" id="2511932"/>
    <lineage>
        <taxon>Archaea</taxon>
        <taxon>Nitrososphaerota</taxon>
        <taxon>Marine Group I</taxon>
    </lineage>
</organism>
<name>A0A7K4NQC6_9ARCH</name>
<evidence type="ECO:0000313" key="1">
    <source>
        <dbReference type="EMBL" id="NWK05147.1"/>
    </source>
</evidence>
<gene>
    <name evidence="1" type="ORF">HX833_03530</name>
</gene>
<dbReference type="EMBL" id="JACASX010000004">
    <property type="protein sequence ID" value="NWK05147.1"/>
    <property type="molecule type" value="Genomic_DNA"/>
</dbReference>
<accession>A0A7K4NQC6</accession>
<comment type="caution">
    <text evidence="1">The sequence shown here is derived from an EMBL/GenBank/DDBJ whole genome shotgun (WGS) entry which is preliminary data.</text>
</comment>
<proteinExistence type="predicted"/>
<protein>
    <submittedName>
        <fullName evidence="1">Uncharacterized protein</fullName>
    </submittedName>
</protein>
<dbReference type="Proteomes" id="UP000526196">
    <property type="component" value="Unassembled WGS sequence"/>
</dbReference>
<dbReference type="AlphaFoldDB" id="A0A7K4NQC6"/>